<evidence type="ECO:0000313" key="2">
    <source>
        <dbReference type="EMBL" id="KKL91679.1"/>
    </source>
</evidence>
<protein>
    <recommendedName>
        <fullName evidence="1">DUF6647 domain-containing protein</fullName>
    </recommendedName>
</protein>
<evidence type="ECO:0000259" key="1">
    <source>
        <dbReference type="Pfam" id="PF20352"/>
    </source>
</evidence>
<feature type="domain" description="DUF6647" evidence="1">
    <location>
        <begin position="40"/>
        <end position="108"/>
    </location>
</feature>
<dbReference type="Pfam" id="PF20352">
    <property type="entry name" value="DUF6647"/>
    <property type="match status" value="1"/>
</dbReference>
<organism evidence="2">
    <name type="scientific">marine sediment metagenome</name>
    <dbReference type="NCBI Taxonomy" id="412755"/>
    <lineage>
        <taxon>unclassified sequences</taxon>
        <taxon>metagenomes</taxon>
        <taxon>ecological metagenomes</taxon>
    </lineage>
</organism>
<gene>
    <name evidence="2" type="ORF">LCGC14_1892310</name>
</gene>
<comment type="caution">
    <text evidence="2">The sequence shown here is derived from an EMBL/GenBank/DDBJ whole genome shotgun (WGS) entry which is preliminary data.</text>
</comment>
<dbReference type="EMBL" id="LAZR01019670">
    <property type="protein sequence ID" value="KKL91679.1"/>
    <property type="molecule type" value="Genomic_DNA"/>
</dbReference>
<reference evidence="2" key="1">
    <citation type="journal article" date="2015" name="Nature">
        <title>Complex archaea that bridge the gap between prokaryotes and eukaryotes.</title>
        <authorList>
            <person name="Spang A."/>
            <person name="Saw J.H."/>
            <person name="Jorgensen S.L."/>
            <person name="Zaremba-Niedzwiedzka K."/>
            <person name="Martijn J."/>
            <person name="Lind A.E."/>
            <person name="van Eijk R."/>
            <person name="Schleper C."/>
            <person name="Guy L."/>
            <person name="Ettema T.J."/>
        </authorList>
    </citation>
    <scope>NUCLEOTIDE SEQUENCE</scope>
</reference>
<dbReference type="InterPro" id="IPR046589">
    <property type="entry name" value="DUF6647"/>
</dbReference>
<accession>A0A0F9FZ35</accession>
<proteinExistence type="predicted"/>
<dbReference type="AlphaFoldDB" id="A0A0F9FZ35"/>
<sequence>MVDLLFTALLAFALAFTSYDMPEGGPPKVVFVSEIPGSFNGIYDMRSETIFIARGFQANLPNHQALLVHEFVHWLQHQSGRWGDPTCKLEREAYAVSDAYVFAFGLEPYMSPTRQRQETCEFPEEAR</sequence>
<name>A0A0F9FZ35_9ZZZZ</name>